<accession>A0A225V0N3</accession>
<sequence length="145" mass="15909">MTWCRLLREARAGRESARLVRDALVTRLSDMVTAVGGSLDVTQLLGEPGRGFDLRDHASSARPRPRDRTCSGHALWTPRVDRLSFDYSVNCGSQLFCSLYRGRVDIYGSASILFSAGRSCGLYRGRVSIYDARVSGCARVNFGAG</sequence>
<evidence type="ECO:0000313" key="2">
    <source>
        <dbReference type="Proteomes" id="UP000198211"/>
    </source>
</evidence>
<dbReference type="AlphaFoldDB" id="A0A225V0N3"/>
<dbReference type="Proteomes" id="UP000198211">
    <property type="component" value="Unassembled WGS sequence"/>
</dbReference>
<protein>
    <submittedName>
        <fullName evidence="1">Uncharacterized protein</fullName>
    </submittedName>
</protein>
<gene>
    <name evidence="1" type="ORF">PHMEG_00030389</name>
</gene>
<reference evidence="2" key="1">
    <citation type="submission" date="2017-03" db="EMBL/GenBank/DDBJ databases">
        <title>Phytopthora megakarya and P. palmivora, two closely related causual agents of cacao black pod achieved similar genome size and gene model numbers by different mechanisms.</title>
        <authorList>
            <person name="Ali S."/>
            <person name="Shao J."/>
            <person name="Larry D.J."/>
            <person name="Kronmiller B."/>
            <person name="Shen D."/>
            <person name="Strem M.D."/>
            <person name="Melnick R.L."/>
            <person name="Guiltinan M.J."/>
            <person name="Tyler B.M."/>
            <person name="Meinhardt L.W."/>
            <person name="Bailey B.A."/>
        </authorList>
    </citation>
    <scope>NUCLEOTIDE SEQUENCE [LARGE SCALE GENOMIC DNA]</scope>
    <source>
        <strain evidence="2">zdho120</strain>
    </source>
</reference>
<organism evidence="1 2">
    <name type="scientific">Phytophthora megakarya</name>
    <dbReference type="NCBI Taxonomy" id="4795"/>
    <lineage>
        <taxon>Eukaryota</taxon>
        <taxon>Sar</taxon>
        <taxon>Stramenopiles</taxon>
        <taxon>Oomycota</taxon>
        <taxon>Peronosporomycetes</taxon>
        <taxon>Peronosporales</taxon>
        <taxon>Peronosporaceae</taxon>
        <taxon>Phytophthora</taxon>
    </lineage>
</organism>
<name>A0A225V0N3_9STRA</name>
<dbReference type="OrthoDB" id="128879at2759"/>
<comment type="caution">
    <text evidence="1">The sequence shown here is derived from an EMBL/GenBank/DDBJ whole genome shotgun (WGS) entry which is preliminary data.</text>
</comment>
<keyword evidence="2" id="KW-1185">Reference proteome</keyword>
<proteinExistence type="predicted"/>
<evidence type="ECO:0000313" key="1">
    <source>
        <dbReference type="EMBL" id="OWY98764.1"/>
    </source>
</evidence>
<dbReference type="EMBL" id="NBNE01009099">
    <property type="protein sequence ID" value="OWY98764.1"/>
    <property type="molecule type" value="Genomic_DNA"/>
</dbReference>